<keyword evidence="1" id="KW-0732">Signal</keyword>
<dbReference type="InterPro" id="IPR032710">
    <property type="entry name" value="NTF2-like_dom_sf"/>
</dbReference>
<name>A0ABU7LZH6_9PROT</name>
<comment type="caution">
    <text evidence="3">The sequence shown here is derived from an EMBL/GenBank/DDBJ whole genome shotgun (WGS) entry which is preliminary data.</text>
</comment>
<accession>A0ABU7LZH6</accession>
<dbReference type="SUPFAM" id="SSF54427">
    <property type="entry name" value="NTF2-like"/>
    <property type="match status" value="1"/>
</dbReference>
<dbReference type="Gene3D" id="3.10.450.50">
    <property type="match status" value="1"/>
</dbReference>
<feature type="domain" description="DUF4440" evidence="2">
    <location>
        <begin position="40"/>
        <end position="139"/>
    </location>
</feature>
<evidence type="ECO:0000313" key="4">
    <source>
        <dbReference type="Proteomes" id="UP001310692"/>
    </source>
</evidence>
<protein>
    <submittedName>
        <fullName evidence="3">Nuclear transport factor 2 family protein</fullName>
    </submittedName>
</protein>
<feature type="chain" id="PRO_5045293754" evidence="1">
    <location>
        <begin position="22"/>
        <end position="158"/>
    </location>
</feature>
<dbReference type="Proteomes" id="UP001310692">
    <property type="component" value="Unassembled WGS sequence"/>
</dbReference>
<proteinExistence type="predicted"/>
<dbReference type="InterPro" id="IPR027843">
    <property type="entry name" value="DUF4440"/>
</dbReference>
<evidence type="ECO:0000259" key="2">
    <source>
        <dbReference type="Pfam" id="PF14534"/>
    </source>
</evidence>
<organism evidence="3 4">
    <name type="scientific">Hyphobacterium marinum</name>
    <dbReference type="NCBI Taxonomy" id="3116574"/>
    <lineage>
        <taxon>Bacteria</taxon>
        <taxon>Pseudomonadati</taxon>
        <taxon>Pseudomonadota</taxon>
        <taxon>Alphaproteobacteria</taxon>
        <taxon>Maricaulales</taxon>
        <taxon>Maricaulaceae</taxon>
        <taxon>Hyphobacterium</taxon>
    </lineage>
</organism>
<dbReference type="EMBL" id="JAZDRO010000004">
    <property type="protein sequence ID" value="MEE2566966.1"/>
    <property type="molecule type" value="Genomic_DNA"/>
</dbReference>
<keyword evidence="4" id="KW-1185">Reference proteome</keyword>
<dbReference type="RefSeq" id="WP_330196523.1">
    <property type="nucleotide sequence ID" value="NZ_JAZDRO010000004.1"/>
</dbReference>
<gene>
    <name evidence="3" type="ORF">V0U35_09765</name>
</gene>
<sequence>MTRTLFLAASLAFLSTPAAFSDPADDALAGAMQADRDFAAMAARDGLGEAFRHYATSDARLIGPNSDDIVGPDAIAAARQLPEGAILHWDPRGGYAGEAGDFAVTYGSWGFYPDGNRDADPAATGDYITVWRLENGEWRYVLDGGNSDTPQPPAADTE</sequence>
<dbReference type="Pfam" id="PF14534">
    <property type="entry name" value="DUF4440"/>
    <property type="match status" value="1"/>
</dbReference>
<reference evidence="3 4" key="1">
    <citation type="submission" date="2024-01" db="EMBL/GenBank/DDBJ databases">
        <title>Hyphobacterium bacterium isolated from marine sediment.</title>
        <authorList>
            <person name="Zhao S."/>
        </authorList>
    </citation>
    <scope>NUCLEOTIDE SEQUENCE [LARGE SCALE GENOMIC DNA]</scope>
    <source>
        <strain evidence="3 4">Y60-23</strain>
    </source>
</reference>
<evidence type="ECO:0000256" key="1">
    <source>
        <dbReference type="SAM" id="SignalP"/>
    </source>
</evidence>
<evidence type="ECO:0000313" key="3">
    <source>
        <dbReference type="EMBL" id="MEE2566966.1"/>
    </source>
</evidence>
<feature type="signal peptide" evidence="1">
    <location>
        <begin position="1"/>
        <end position="21"/>
    </location>
</feature>